<dbReference type="Pfam" id="PF02538">
    <property type="entry name" value="Hydantoinase_B"/>
    <property type="match status" value="1"/>
</dbReference>
<proteinExistence type="predicted"/>
<organism evidence="2 3">
    <name type="scientific">Selenihalanaerobacter shriftii</name>
    <dbReference type="NCBI Taxonomy" id="142842"/>
    <lineage>
        <taxon>Bacteria</taxon>
        <taxon>Bacillati</taxon>
        <taxon>Bacillota</taxon>
        <taxon>Clostridia</taxon>
        <taxon>Halanaerobiales</taxon>
        <taxon>Halobacteroidaceae</taxon>
        <taxon>Selenihalanaerobacter</taxon>
    </lineage>
</organism>
<evidence type="ECO:0000259" key="1">
    <source>
        <dbReference type="Pfam" id="PF02538"/>
    </source>
</evidence>
<evidence type="ECO:0000313" key="2">
    <source>
        <dbReference type="EMBL" id="SKA09990.1"/>
    </source>
</evidence>
<dbReference type="GO" id="GO:0005829">
    <property type="term" value="C:cytosol"/>
    <property type="evidence" value="ECO:0007669"/>
    <property type="project" value="TreeGrafter"/>
</dbReference>
<reference evidence="3" key="1">
    <citation type="submission" date="2017-02" db="EMBL/GenBank/DDBJ databases">
        <authorList>
            <person name="Varghese N."/>
            <person name="Submissions S."/>
        </authorList>
    </citation>
    <scope>NUCLEOTIDE SEQUENCE [LARGE SCALE GENOMIC DNA]</scope>
    <source>
        <strain evidence="3">ATCC BAA-73</strain>
    </source>
</reference>
<dbReference type="Proteomes" id="UP000190625">
    <property type="component" value="Unassembled WGS sequence"/>
</dbReference>
<dbReference type="InterPro" id="IPR045079">
    <property type="entry name" value="Oxoprolinase-like"/>
</dbReference>
<dbReference type="EMBL" id="FUWM01000039">
    <property type="protein sequence ID" value="SKA09990.1"/>
    <property type="molecule type" value="Genomic_DNA"/>
</dbReference>
<sequence length="72" mass="7812">MQYVQDNAEEAVRQVVASLEEGKFSCKFDSGEEVKVNISIDQQKRNATIDFTGTSSQVKKNLNATALVGGST</sequence>
<name>A0A1T4R1V9_9FIRM</name>
<accession>A0A1T4R1V9</accession>
<dbReference type="RefSeq" id="WP_234983967.1">
    <property type="nucleotide sequence ID" value="NZ_FUWM01000039.1"/>
</dbReference>
<dbReference type="PANTHER" id="PTHR11365">
    <property type="entry name" value="5-OXOPROLINASE RELATED"/>
    <property type="match status" value="1"/>
</dbReference>
<dbReference type="AlphaFoldDB" id="A0A1T4R1V9"/>
<dbReference type="InterPro" id="IPR003692">
    <property type="entry name" value="Hydantoinase_B"/>
</dbReference>
<keyword evidence="3" id="KW-1185">Reference proteome</keyword>
<dbReference type="GO" id="GO:0006749">
    <property type="term" value="P:glutathione metabolic process"/>
    <property type="evidence" value="ECO:0007669"/>
    <property type="project" value="TreeGrafter"/>
</dbReference>
<feature type="domain" description="Hydantoinase B/oxoprolinase" evidence="1">
    <location>
        <begin position="1"/>
        <end position="66"/>
    </location>
</feature>
<evidence type="ECO:0000313" key="3">
    <source>
        <dbReference type="Proteomes" id="UP000190625"/>
    </source>
</evidence>
<protein>
    <submittedName>
        <fullName evidence="2">Hydantoinase B/oxoprolinase</fullName>
    </submittedName>
</protein>
<gene>
    <name evidence="2" type="ORF">SAMN02745118_02802</name>
</gene>
<dbReference type="STRING" id="142842.SAMN02745118_02802"/>
<dbReference type="GO" id="GO:0017168">
    <property type="term" value="F:5-oxoprolinase (ATP-hydrolyzing) activity"/>
    <property type="evidence" value="ECO:0007669"/>
    <property type="project" value="TreeGrafter"/>
</dbReference>
<dbReference type="PANTHER" id="PTHR11365:SF23">
    <property type="entry name" value="HYPOTHETICAL 5-OXOPROLINASE (EUROFUNG)-RELATED"/>
    <property type="match status" value="1"/>
</dbReference>